<reference evidence="1 2" key="1">
    <citation type="submission" date="2018-01" db="EMBL/GenBank/DDBJ databases">
        <title>Complete genome sequence of Bacteriovorax stolpii DSM12778.</title>
        <authorList>
            <person name="Tang B."/>
            <person name="Chang J."/>
        </authorList>
    </citation>
    <scope>NUCLEOTIDE SEQUENCE [LARGE SCALE GENOMIC DNA]</scope>
    <source>
        <strain evidence="1 2">DSM 12778</strain>
    </source>
</reference>
<organism evidence="1 2">
    <name type="scientific">Bacteriovorax stolpii</name>
    <name type="common">Bdellovibrio stolpii</name>
    <dbReference type="NCBI Taxonomy" id="960"/>
    <lineage>
        <taxon>Bacteria</taxon>
        <taxon>Pseudomonadati</taxon>
        <taxon>Bdellovibrionota</taxon>
        <taxon>Bacteriovoracia</taxon>
        <taxon>Bacteriovoracales</taxon>
        <taxon>Bacteriovoracaceae</taxon>
        <taxon>Bacteriovorax</taxon>
    </lineage>
</organism>
<dbReference type="EMBL" id="CP025704">
    <property type="protein sequence ID" value="AUN99952.1"/>
    <property type="molecule type" value="Genomic_DNA"/>
</dbReference>
<dbReference type="KEGG" id="bsto:C0V70_17935"/>
<dbReference type="Proteomes" id="UP000235584">
    <property type="component" value="Chromosome"/>
</dbReference>
<name>A0A2K9NWR3_BACTC</name>
<evidence type="ECO:0000313" key="1">
    <source>
        <dbReference type="EMBL" id="AUN99952.1"/>
    </source>
</evidence>
<accession>A0A2K9NWR3</accession>
<proteinExistence type="predicted"/>
<dbReference type="RefSeq" id="WP_102245241.1">
    <property type="nucleotide sequence ID" value="NZ_CP025704.1"/>
</dbReference>
<keyword evidence="2" id="KW-1185">Reference proteome</keyword>
<gene>
    <name evidence="1" type="ORF">C0V70_17935</name>
</gene>
<protein>
    <submittedName>
        <fullName evidence="1">Uncharacterized protein</fullName>
    </submittedName>
</protein>
<dbReference type="AlphaFoldDB" id="A0A2K9NWR3"/>
<evidence type="ECO:0000313" key="2">
    <source>
        <dbReference type="Proteomes" id="UP000235584"/>
    </source>
</evidence>
<sequence>MLKFLFFFLFFISVSWAMPVIQIGCELYDENGGLIKRFPGSMCHFEESGDRIQVNYEDIQYINANEKVLWSAPGVHHHQLKVDSERNELAILGETSHNIFGCETRFDTIEIYDMKTGRKKHVVDFRDVFEKKIIQVSREYAFLKKLYMRNSKNYLCDTTHVNSFFQITKNPISKKIPAFAEGNWLVNFSFTGYVLIFDRDFKKVLWHRNIELPGINFHDIQSTPEGKILLYVNNHFSASEPKRPYSAIAEIDPLVNGKEAIKVYDMKYQGKKFYQALAGGMQLLPNQRKLASVYTPQEGHMAAYFDKNWNVEKKFTPKPAPFGSGGQVFQEARLINLNTFFKNYRGPF</sequence>